<accession>A0A170PIE6</accession>
<dbReference type="PANTHER" id="PTHR42941">
    <property type="entry name" value="SLL1037 PROTEIN"/>
    <property type="match status" value="1"/>
</dbReference>
<dbReference type="EMBL" id="LN890655">
    <property type="protein sequence ID" value="CUS04803.2"/>
    <property type="molecule type" value="Genomic_DNA"/>
</dbReference>
<dbReference type="AlphaFoldDB" id="A0A170PIE6"/>
<dbReference type="KEGG" id="pbf:CFX0092_A2925"/>
<evidence type="ECO:0000256" key="1">
    <source>
        <dbReference type="SAM" id="MobiDB-lite"/>
    </source>
</evidence>
<keyword evidence="3" id="KW-0675">Receptor</keyword>
<keyword evidence="2" id="KW-1133">Transmembrane helix</keyword>
<dbReference type="InterPro" id="IPR011852">
    <property type="entry name" value="TRAP_TAXI"/>
</dbReference>
<evidence type="ECO:0000313" key="4">
    <source>
        <dbReference type="Proteomes" id="UP000215027"/>
    </source>
</evidence>
<sequence length="472" mass="52551">MNSPFAPWQPSWRRRLLRGALILLAVAVVLAVAVTLLQRDQPPSTFTIVAGPAGSASYLAAENYQRIAQQNGFDLVIVTTEDVAERLDLLLANEAQVAFIPSGAAAGLETDALQTLASVYYEPLWIIYRRALAADGPMDDLRQLQGMRIALGPDSISTERLARLLLGRNDISEENTTFIDLSRAEAVHGLRDGSLDVAFFAGAATEAHLLPLLRDPALAVMSVRRADAYARHYPFLTTVTLPEGVIDLEENLPAEDKQLLSAVANIVIRADLHPDLIRLMTIALVETHEPGGLFEKPFEFPRVGNADLPTSREYLAYLEQIRNGESQLDNILPFRLAALIDRIYLFVIPILLILVPVLMRSPAVYSAFMRRRLYTWYQLLRDIEKQTAHMNLEQLTVTEQAIDEMERLLVEEFSISRGYLAGYYDLRMHIALVRGKLLKRRESLSSDAADPTDPIAPPSESRTPPFLSPSDS</sequence>
<protein>
    <submittedName>
        <fullName evidence="3">TRAP transporter solute receptor, TAXI family</fullName>
    </submittedName>
</protein>
<feature type="region of interest" description="Disordered" evidence="1">
    <location>
        <begin position="444"/>
        <end position="472"/>
    </location>
</feature>
<keyword evidence="2" id="KW-0472">Membrane</keyword>
<feature type="transmembrane region" description="Helical" evidence="2">
    <location>
        <begin position="343"/>
        <end position="368"/>
    </location>
</feature>
<dbReference type="Gene3D" id="3.40.190.10">
    <property type="entry name" value="Periplasmic binding protein-like II"/>
    <property type="match status" value="2"/>
</dbReference>
<proteinExistence type="predicted"/>
<dbReference type="PANTHER" id="PTHR42941:SF1">
    <property type="entry name" value="SLL1037 PROTEIN"/>
    <property type="match status" value="1"/>
</dbReference>
<keyword evidence="2" id="KW-0812">Transmembrane</keyword>
<evidence type="ECO:0000313" key="3">
    <source>
        <dbReference type="EMBL" id="CUS04803.2"/>
    </source>
</evidence>
<evidence type="ECO:0000256" key="2">
    <source>
        <dbReference type="SAM" id="Phobius"/>
    </source>
</evidence>
<dbReference type="SUPFAM" id="SSF53850">
    <property type="entry name" value="Periplasmic binding protein-like II"/>
    <property type="match status" value="1"/>
</dbReference>
<reference evidence="3" key="1">
    <citation type="submission" date="2016-01" db="EMBL/GenBank/DDBJ databases">
        <authorList>
            <person name="Mcilroy J.S."/>
            <person name="Karst M S."/>
            <person name="Albertsen M."/>
        </authorList>
    </citation>
    <scope>NUCLEOTIDE SEQUENCE</scope>
    <source>
        <strain evidence="3">Cfx-K</strain>
    </source>
</reference>
<organism evidence="3 4">
    <name type="scientific">Candidatus Promineifilum breve</name>
    <dbReference type="NCBI Taxonomy" id="1806508"/>
    <lineage>
        <taxon>Bacteria</taxon>
        <taxon>Bacillati</taxon>
        <taxon>Chloroflexota</taxon>
        <taxon>Ardenticatenia</taxon>
        <taxon>Candidatus Promineifilales</taxon>
        <taxon>Candidatus Promineifilaceae</taxon>
        <taxon>Candidatus Promineifilum</taxon>
    </lineage>
</organism>
<gene>
    <name evidence="3" type="ORF">CFX0092_A2925</name>
</gene>
<dbReference type="Pfam" id="PF16868">
    <property type="entry name" value="NMT1_3"/>
    <property type="match status" value="1"/>
</dbReference>
<dbReference type="Proteomes" id="UP000215027">
    <property type="component" value="Chromosome I"/>
</dbReference>
<name>A0A170PIE6_9CHLR</name>
<keyword evidence="4" id="KW-1185">Reference proteome</keyword>